<reference evidence="1" key="1">
    <citation type="journal article" date="2020" name="Stud. Mycol.">
        <title>101 Dothideomycetes genomes: a test case for predicting lifestyles and emergence of pathogens.</title>
        <authorList>
            <person name="Haridas S."/>
            <person name="Albert R."/>
            <person name="Binder M."/>
            <person name="Bloem J."/>
            <person name="Labutti K."/>
            <person name="Salamov A."/>
            <person name="Andreopoulos B."/>
            <person name="Baker S."/>
            <person name="Barry K."/>
            <person name="Bills G."/>
            <person name="Bluhm B."/>
            <person name="Cannon C."/>
            <person name="Castanera R."/>
            <person name="Culley D."/>
            <person name="Daum C."/>
            <person name="Ezra D."/>
            <person name="Gonzalez J."/>
            <person name="Henrissat B."/>
            <person name="Kuo A."/>
            <person name="Liang C."/>
            <person name="Lipzen A."/>
            <person name="Lutzoni F."/>
            <person name="Magnuson J."/>
            <person name="Mondo S."/>
            <person name="Nolan M."/>
            <person name="Ohm R."/>
            <person name="Pangilinan J."/>
            <person name="Park H.-J."/>
            <person name="Ramirez L."/>
            <person name="Alfaro M."/>
            <person name="Sun H."/>
            <person name="Tritt A."/>
            <person name="Yoshinaga Y."/>
            <person name="Zwiers L.-H."/>
            <person name="Turgeon B."/>
            <person name="Goodwin S."/>
            <person name="Spatafora J."/>
            <person name="Crous P."/>
            <person name="Grigoriev I."/>
        </authorList>
    </citation>
    <scope>NUCLEOTIDE SEQUENCE</scope>
    <source>
        <strain evidence="1">ATCC 200398</strain>
    </source>
</reference>
<comment type="caution">
    <text evidence="1">The sequence shown here is derived from an EMBL/GenBank/DDBJ whole genome shotgun (WGS) entry which is preliminary data.</text>
</comment>
<accession>A0ACB6R8W4</accession>
<evidence type="ECO:0000313" key="1">
    <source>
        <dbReference type="EMBL" id="KAF2474770.1"/>
    </source>
</evidence>
<gene>
    <name evidence="1" type="ORF">BDR25DRAFT_255192</name>
</gene>
<organism evidence="1 2">
    <name type="scientific">Lindgomyces ingoldianus</name>
    <dbReference type="NCBI Taxonomy" id="673940"/>
    <lineage>
        <taxon>Eukaryota</taxon>
        <taxon>Fungi</taxon>
        <taxon>Dikarya</taxon>
        <taxon>Ascomycota</taxon>
        <taxon>Pezizomycotina</taxon>
        <taxon>Dothideomycetes</taxon>
        <taxon>Pleosporomycetidae</taxon>
        <taxon>Pleosporales</taxon>
        <taxon>Lindgomycetaceae</taxon>
        <taxon>Lindgomyces</taxon>
    </lineage>
</organism>
<sequence length="460" mass="49947">MNVFAANDQENLVHNLQTAAAGKSLNAGLKGFNAKTPGNKAPKTPFKVPLNDENGPFKGGKSGLKTNGKGNENLFMTGKKGGKLEQSAFVTPAGPRNRAPLGMKTTNAKSKAFQTPAPLSASVKTQHISPRLRRPKVKVHQPDVEAEEEEDVPEIEYMPPKEIPLPDFPDDEPLNLSMFEGANMTRGMHAVYFDPVEDDGRTRGEREIEESLARDRKKRDEEFDRLFAETMAKEDEQMRRHLGLESPKKSALKAQALRKKAAPSTLKARSAAAALSPPPKPSYAAPTAAVESRRPASFFQAKRSAKPVMDPSASRHAAATTASKSTIGYSKGRSASTSLRKPLSNVTRPTPNSVAARRPATASSLHNRNASTTSVGANPRSAFSRSSSSSTNATLVAPSQGNLTNRTAEDIQRELELMILRNNEDDEDVEAWVNSFSTQLADDAFTDDNEIFQFQLPQGL</sequence>
<dbReference type="EMBL" id="MU003497">
    <property type="protein sequence ID" value="KAF2474770.1"/>
    <property type="molecule type" value="Genomic_DNA"/>
</dbReference>
<protein>
    <submittedName>
        <fullName evidence="1">Uncharacterized protein</fullName>
    </submittedName>
</protein>
<proteinExistence type="predicted"/>
<dbReference type="Proteomes" id="UP000799755">
    <property type="component" value="Unassembled WGS sequence"/>
</dbReference>
<name>A0ACB6R8W4_9PLEO</name>
<keyword evidence="2" id="KW-1185">Reference proteome</keyword>
<evidence type="ECO:0000313" key="2">
    <source>
        <dbReference type="Proteomes" id="UP000799755"/>
    </source>
</evidence>